<protein>
    <submittedName>
        <fullName evidence="1">Uncharacterized protein</fullName>
    </submittedName>
</protein>
<gene>
    <name evidence="1" type="ORF">CFP56_033961</name>
</gene>
<organism evidence="1 2">
    <name type="scientific">Quercus suber</name>
    <name type="common">Cork oak</name>
    <dbReference type="NCBI Taxonomy" id="58331"/>
    <lineage>
        <taxon>Eukaryota</taxon>
        <taxon>Viridiplantae</taxon>
        <taxon>Streptophyta</taxon>
        <taxon>Embryophyta</taxon>
        <taxon>Tracheophyta</taxon>
        <taxon>Spermatophyta</taxon>
        <taxon>Magnoliopsida</taxon>
        <taxon>eudicotyledons</taxon>
        <taxon>Gunneridae</taxon>
        <taxon>Pentapetalae</taxon>
        <taxon>rosids</taxon>
        <taxon>fabids</taxon>
        <taxon>Fagales</taxon>
        <taxon>Fagaceae</taxon>
        <taxon>Quercus</taxon>
    </lineage>
</organism>
<comment type="caution">
    <text evidence="1">The sequence shown here is derived from an EMBL/GenBank/DDBJ whole genome shotgun (WGS) entry which is preliminary data.</text>
</comment>
<dbReference type="EMBL" id="PKMF04000590">
    <property type="protein sequence ID" value="KAK7824870.1"/>
    <property type="molecule type" value="Genomic_DNA"/>
</dbReference>
<dbReference type="Proteomes" id="UP000237347">
    <property type="component" value="Unassembled WGS sequence"/>
</dbReference>
<name>A0AAW0JDN2_QUESU</name>
<proteinExistence type="predicted"/>
<evidence type="ECO:0000313" key="1">
    <source>
        <dbReference type="EMBL" id="KAK7824870.1"/>
    </source>
</evidence>
<accession>A0AAW0JDN2</accession>
<keyword evidence="2" id="KW-1185">Reference proteome</keyword>
<reference evidence="1 2" key="1">
    <citation type="journal article" date="2018" name="Sci. Data">
        <title>The draft genome sequence of cork oak.</title>
        <authorList>
            <person name="Ramos A.M."/>
            <person name="Usie A."/>
            <person name="Barbosa P."/>
            <person name="Barros P.M."/>
            <person name="Capote T."/>
            <person name="Chaves I."/>
            <person name="Simoes F."/>
            <person name="Abreu I."/>
            <person name="Carrasquinho I."/>
            <person name="Faro C."/>
            <person name="Guimaraes J.B."/>
            <person name="Mendonca D."/>
            <person name="Nobrega F."/>
            <person name="Rodrigues L."/>
            <person name="Saibo N.J.M."/>
            <person name="Varela M.C."/>
            <person name="Egas C."/>
            <person name="Matos J."/>
            <person name="Miguel C.M."/>
            <person name="Oliveira M.M."/>
            <person name="Ricardo C.P."/>
            <person name="Goncalves S."/>
        </authorList>
    </citation>
    <scope>NUCLEOTIDE SEQUENCE [LARGE SCALE GENOMIC DNA]</scope>
    <source>
        <strain evidence="2">cv. HL8</strain>
    </source>
</reference>
<sequence length="15" mass="1831">MLMKLHQLFLTFPLV</sequence>
<evidence type="ECO:0000313" key="2">
    <source>
        <dbReference type="Proteomes" id="UP000237347"/>
    </source>
</evidence>